<keyword evidence="2" id="KW-1185">Reference proteome</keyword>
<comment type="caution">
    <text evidence="1">The sequence shown here is derived from an EMBL/GenBank/DDBJ whole genome shotgun (WGS) entry which is preliminary data.</text>
</comment>
<protein>
    <submittedName>
        <fullName evidence="1">Cellulose synthase-like protein G2</fullName>
    </submittedName>
</protein>
<dbReference type="EMBL" id="CM039178">
    <property type="protein sequence ID" value="KAH9682161.1"/>
    <property type="molecule type" value="Genomic_DNA"/>
</dbReference>
<dbReference type="Proteomes" id="UP000829398">
    <property type="component" value="Chromosome 9"/>
</dbReference>
<gene>
    <name evidence="1" type="ORF">KPL71_027244</name>
</gene>
<reference evidence="2" key="1">
    <citation type="journal article" date="2023" name="Hortic. Res.">
        <title>A chromosome-level phased genome enabling allele-level studies in sweet orange: a case study on citrus Huanglongbing tolerance.</title>
        <authorList>
            <person name="Wu B."/>
            <person name="Yu Q."/>
            <person name="Deng Z."/>
            <person name="Duan Y."/>
            <person name="Luo F."/>
            <person name="Gmitter F. Jr."/>
        </authorList>
    </citation>
    <scope>NUCLEOTIDE SEQUENCE [LARGE SCALE GENOMIC DNA]</scope>
    <source>
        <strain evidence="2">cv. Valencia</strain>
    </source>
</reference>
<name>A0ACB8I6U6_CITSI</name>
<evidence type="ECO:0000313" key="1">
    <source>
        <dbReference type="EMBL" id="KAH9682161.1"/>
    </source>
</evidence>
<evidence type="ECO:0000313" key="2">
    <source>
        <dbReference type="Proteomes" id="UP000829398"/>
    </source>
</evidence>
<accession>A0ACB8I6U6</accession>
<sequence length="410" mass="46153">MASEPPNMVLDLVGEKLHRPTPAPSQFSIFGVPDVPPKLNEKAYEPELLAIGPYHHSKRHLSAFEEHKISYHQTLIERTGIRYAEYVRAMWALEERARNCYGGSISFGKNEQDVGNCLYMKRKALYGKFSQKELHHLKESFGPSNELIISLQRSNQRKTINNGTLSSTLQQEAQFLASYNYEKNTLWGKQARYLYKSLIEDYFTGLILHCKGWKSVFCNPSRSAFLGSATSSLNDTLVQDTRWNCGLLEVTFSKCSPPLYGLSRMPLLQTMCYSYYALQPFYSLPLWCLASVPQLCLINEISLYPKVSSPWFVIFSSIFLCSLLKHLVDVLVTGGSVQTGGIARMVISGGANELLGQVILSFYILLESYPIIEGMAWRKDKGQVPASVGLLSFVLSIIFLLLGSVVLRLI</sequence>
<organism evidence="1 2">
    <name type="scientific">Citrus sinensis</name>
    <name type="common">Sweet orange</name>
    <name type="synonym">Citrus aurantium var. sinensis</name>
    <dbReference type="NCBI Taxonomy" id="2711"/>
    <lineage>
        <taxon>Eukaryota</taxon>
        <taxon>Viridiplantae</taxon>
        <taxon>Streptophyta</taxon>
        <taxon>Embryophyta</taxon>
        <taxon>Tracheophyta</taxon>
        <taxon>Spermatophyta</taxon>
        <taxon>Magnoliopsida</taxon>
        <taxon>eudicotyledons</taxon>
        <taxon>Gunneridae</taxon>
        <taxon>Pentapetalae</taxon>
        <taxon>rosids</taxon>
        <taxon>malvids</taxon>
        <taxon>Sapindales</taxon>
        <taxon>Rutaceae</taxon>
        <taxon>Aurantioideae</taxon>
        <taxon>Citrus</taxon>
    </lineage>
</organism>
<proteinExistence type="predicted"/>